<organism evidence="2 3">
    <name type="scientific">Dibothriocephalus latus</name>
    <name type="common">Fish tapeworm</name>
    <name type="synonym">Diphyllobothrium latum</name>
    <dbReference type="NCBI Taxonomy" id="60516"/>
    <lineage>
        <taxon>Eukaryota</taxon>
        <taxon>Metazoa</taxon>
        <taxon>Spiralia</taxon>
        <taxon>Lophotrochozoa</taxon>
        <taxon>Platyhelminthes</taxon>
        <taxon>Cestoda</taxon>
        <taxon>Eucestoda</taxon>
        <taxon>Diphyllobothriidea</taxon>
        <taxon>Diphyllobothriidae</taxon>
        <taxon>Dibothriocephalus</taxon>
    </lineage>
</organism>
<reference evidence="2 3" key="1">
    <citation type="submission" date="2018-11" db="EMBL/GenBank/DDBJ databases">
        <authorList>
            <consortium name="Pathogen Informatics"/>
        </authorList>
    </citation>
    <scope>NUCLEOTIDE SEQUENCE [LARGE SCALE GENOMIC DNA]</scope>
</reference>
<proteinExistence type="predicted"/>
<evidence type="ECO:0000313" key="3">
    <source>
        <dbReference type="Proteomes" id="UP000281553"/>
    </source>
</evidence>
<feature type="compositionally biased region" description="Polar residues" evidence="1">
    <location>
        <begin position="44"/>
        <end position="53"/>
    </location>
</feature>
<evidence type="ECO:0000313" key="2">
    <source>
        <dbReference type="EMBL" id="VDN13699.1"/>
    </source>
</evidence>
<dbReference type="AlphaFoldDB" id="A0A3P7NYC2"/>
<sequence length="199" mass="21303">MESNFRSSHVTPIEPNIPPFNDCVVRLDDDQERRASQPEKSADVHSTSSNDYSGQPLPTVVTDEQSGELSSEVLDSALSSNNLPQDDVPSVQNGTSTMTPCMLESTFLSNPVTPMDDVALPLEDTNEGSAITQPEQPTVVHLASSNGGRGQSLPAGVSDQQSRKRAFVKLDSAPDDCGEELTELPKEGEKSLSTAVFLT</sequence>
<feature type="region of interest" description="Disordered" evidence="1">
    <location>
        <begin position="1"/>
        <end position="97"/>
    </location>
</feature>
<protein>
    <submittedName>
        <fullName evidence="2">Uncharacterized protein</fullName>
    </submittedName>
</protein>
<accession>A0A3P7NYC2</accession>
<name>A0A3P7NYC2_DIBLA</name>
<feature type="compositionally biased region" description="Basic and acidic residues" evidence="1">
    <location>
        <begin position="25"/>
        <end position="43"/>
    </location>
</feature>
<feature type="compositionally biased region" description="Polar residues" evidence="1">
    <location>
        <begin position="77"/>
        <end position="97"/>
    </location>
</feature>
<dbReference type="Proteomes" id="UP000281553">
    <property type="component" value="Unassembled WGS sequence"/>
</dbReference>
<gene>
    <name evidence="2" type="ORF">DILT_LOCUS9530</name>
</gene>
<dbReference type="EMBL" id="UYRU01057100">
    <property type="protein sequence ID" value="VDN13699.1"/>
    <property type="molecule type" value="Genomic_DNA"/>
</dbReference>
<keyword evidence="3" id="KW-1185">Reference proteome</keyword>
<evidence type="ECO:0000256" key="1">
    <source>
        <dbReference type="SAM" id="MobiDB-lite"/>
    </source>
</evidence>
<feature type="region of interest" description="Disordered" evidence="1">
    <location>
        <begin position="141"/>
        <end position="199"/>
    </location>
</feature>
<feature type="compositionally biased region" description="Polar residues" evidence="1">
    <location>
        <begin position="1"/>
        <end position="10"/>
    </location>
</feature>
<feature type="compositionally biased region" description="Acidic residues" evidence="1">
    <location>
        <begin position="173"/>
        <end position="182"/>
    </location>
</feature>